<evidence type="ECO:0000313" key="1">
    <source>
        <dbReference type="EMBL" id="WXB16316.1"/>
    </source>
</evidence>
<dbReference type="Proteomes" id="UP001370348">
    <property type="component" value="Chromosome"/>
</dbReference>
<reference evidence="1 2" key="1">
    <citation type="submission" date="2021-12" db="EMBL/GenBank/DDBJ databases">
        <title>Discovery of the Pendulisporaceae a myxobacterial family with distinct sporulation behavior and unique specialized metabolism.</title>
        <authorList>
            <person name="Garcia R."/>
            <person name="Popoff A."/>
            <person name="Bader C.D."/>
            <person name="Loehr J."/>
            <person name="Walesch S."/>
            <person name="Walt C."/>
            <person name="Boldt J."/>
            <person name="Bunk B."/>
            <person name="Haeckl F.J.F.P.J."/>
            <person name="Gunesch A.P."/>
            <person name="Birkelbach J."/>
            <person name="Nuebel U."/>
            <person name="Pietschmann T."/>
            <person name="Bach T."/>
            <person name="Mueller R."/>
        </authorList>
    </citation>
    <scope>NUCLEOTIDE SEQUENCE [LARGE SCALE GENOMIC DNA]</scope>
    <source>
        <strain evidence="1 2">MSr11954</strain>
    </source>
</reference>
<evidence type="ECO:0000313" key="2">
    <source>
        <dbReference type="Proteomes" id="UP001370348"/>
    </source>
</evidence>
<dbReference type="EMBL" id="CP089984">
    <property type="protein sequence ID" value="WXB16316.1"/>
    <property type="molecule type" value="Genomic_DNA"/>
</dbReference>
<protein>
    <submittedName>
        <fullName evidence="1">Uncharacterized protein</fullName>
    </submittedName>
</protein>
<proteinExistence type="predicted"/>
<name>A0ABZ2M4R9_9BACT</name>
<sequence>MSSLSYTHWSPWLLFGAVIAVAIVRASTATPISDARPATEAERASVFLSLAREERTMRRDAAKDFPADLWSQDDAFHNFELQRARALANRDGIRLPDVLLASDQGLHGQWPAPANVSLNPFVPPCRPRPIH</sequence>
<organism evidence="1 2">
    <name type="scientific">Pendulispora albinea</name>
    <dbReference type="NCBI Taxonomy" id="2741071"/>
    <lineage>
        <taxon>Bacteria</taxon>
        <taxon>Pseudomonadati</taxon>
        <taxon>Myxococcota</taxon>
        <taxon>Myxococcia</taxon>
        <taxon>Myxococcales</taxon>
        <taxon>Sorangiineae</taxon>
        <taxon>Pendulisporaceae</taxon>
        <taxon>Pendulispora</taxon>
    </lineage>
</organism>
<keyword evidence="2" id="KW-1185">Reference proteome</keyword>
<dbReference type="RefSeq" id="WP_394825941.1">
    <property type="nucleotide sequence ID" value="NZ_CP089984.1"/>
</dbReference>
<gene>
    <name evidence="1" type="ORF">LZC94_03350</name>
</gene>
<accession>A0ABZ2M4R9</accession>